<reference evidence="3" key="1">
    <citation type="submission" date="2024-07" db="EMBL/GenBank/DDBJ databases">
        <title>Two chromosome-level genome assemblies of Korean endemic species Abeliophyllum distichum and Forsythia ovata (Oleaceae).</title>
        <authorList>
            <person name="Jang H."/>
        </authorList>
    </citation>
    <scope>NUCLEOTIDE SEQUENCE [LARGE SCALE GENOMIC DNA]</scope>
</reference>
<feature type="region of interest" description="Disordered" evidence="1">
    <location>
        <begin position="61"/>
        <end position="91"/>
    </location>
</feature>
<feature type="compositionally biased region" description="Polar residues" evidence="1">
    <location>
        <begin position="127"/>
        <end position="142"/>
    </location>
</feature>
<organism evidence="2 3">
    <name type="scientific">Abeliophyllum distichum</name>
    <dbReference type="NCBI Taxonomy" id="126358"/>
    <lineage>
        <taxon>Eukaryota</taxon>
        <taxon>Viridiplantae</taxon>
        <taxon>Streptophyta</taxon>
        <taxon>Embryophyta</taxon>
        <taxon>Tracheophyta</taxon>
        <taxon>Spermatophyta</taxon>
        <taxon>Magnoliopsida</taxon>
        <taxon>eudicotyledons</taxon>
        <taxon>Gunneridae</taxon>
        <taxon>Pentapetalae</taxon>
        <taxon>asterids</taxon>
        <taxon>lamiids</taxon>
        <taxon>Lamiales</taxon>
        <taxon>Oleaceae</taxon>
        <taxon>Forsythieae</taxon>
        <taxon>Abeliophyllum</taxon>
    </lineage>
</organism>
<evidence type="ECO:0000313" key="2">
    <source>
        <dbReference type="EMBL" id="KAL2462028.1"/>
    </source>
</evidence>
<accession>A0ABD1PDR2</accession>
<dbReference type="EMBL" id="JBFOLK010000014">
    <property type="protein sequence ID" value="KAL2462028.1"/>
    <property type="molecule type" value="Genomic_DNA"/>
</dbReference>
<protein>
    <submittedName>
        <fullName evidence="2">Uncharacterized protein</fullName>
    </submittedName>
</protein>
<gene>
    <name evidence="2" type="ORF">Adt_45448</name>
</gene>
<proteinExistence type="predicted"/>
<sequence length="142" mass="14585">MDDPCMHAIPRLPPKLPELVSTGIGLPSATPVITTTSLTPSKINLIAEETNQLAEAVVSTSATTAPPFSRASTGFLPRDSPSLGEHFGPSIGAQGVAHVNFQPGKTPESLPTEIPLAHTLEPDATPASVTTAGTSIDPCTQP</sequence>
<evidence type="ECO:0000313" key="3">
    <source>
        <dbReference type="Proteomes" id="UP001604336"/>
    </source>
</evidence>
<dbReference type="AlphaFoldDB" id="A0ABD1PDR2"/>
<evidence type="ECO:0000256" key="1">
    <source>
        <dbReference type="SAM" id="MobiDB-lite"/>
    </source>
</evidence>
<keyword evidence="3" id="KW-1185">Reference proteome</keyword>
<comment type="caution">
    <text evidence="2">The sequence shown here is derived from an EMBL/GenBank/DDBJ whole genome shotgun (WGS) entry which is preliminary data.</text>
</comment>
<dbReference type="Proteomes" id="UP001604336">
    <property type="component" value="Unassembled WGS sequence"/>
</dbReference>
<name>A0ABD1PDR2_9LAMI</name>
<feature type="region of interest" description="Disordered" evidence="1">
    <location>
        <begin position="119"/>
        <end position="142"/>
    </location>
</feature>